<dbReference type="SMART" id="SM00460">
    <property type="entry name" value="TGc"/>
    <property type="match status" value="1"/>
</dbReference>
<reference evidence="3" key="1">
    <citation type="journal article" date="2020" name="mSystems">
        <title>Genome- and Community-Level Interaction Insights into Carbon Utilization and Element Cycling Functions of Hydrothermarchaeota in Hydrothermal Sediment.</title>
        <authorList>
            <person name="Zhou Z."/>
            <person name="Liu Y."/>
            <person name="Xu W."/>
            <person name="Pan J."/>
            <person name="Luo Z.H."/>
            <person name="Li M."/>
        </authorList>
    </citation>
    <scope>NUCLEOTIDE SEQUENCE [LARGE SCALE GENOMIC DNA]</scope>
    <source>
        <strain evidence="3">HyVt-365</strain>
    </source>
</reference>
<keyword evidence="1" id="KW-0732">Signal</keyword>
<dbReference type="InterPro" id="IPR038765">
    <property type="entry name" value="Papain-like_cys_pep_sf"/>
</dbReference>
<dbReference type="Pfam" id="PF01841">
    <property type="entry name" value="Transglut_core"/>
    <property type="match status" value="1"/>
</dbReference>
<organism evidence="3">
    <name type="scientific">candidate division WWE3 bacterium</name>
    <dbReference type="NCBI Taxonomy" id="2053526"/>
    <lineage>
        <taxon>Bacteria</taxon>
        <taxon>Katanobacteria</taxon>
    </lineage>
</organism>
<dbReference type="EMBL" id="DRHH01000006">
    <property type="protein sequence ID" value="HEB13808.1"/>
    <property type="molecule type" value="Genomic_DNA"/>
</dbReference>
<feature type="signal peptide" evidence="1">
    <location>
        <begin position="1"/>
        <end position="28"/>
    </location>
</feature>
<dbReference type="SUPFAM" id="SSF54001">
    <property type="entry name" value="Cysteine proteinases"/>
    <property type="match status" value="1"/>
</dbReference>
<evidence type="ECO:0000313" key="3">
    <source>
        <dbReference type="EMBL" id="HEB13808.1"/>
    </source>
</evidence>
<name>A0A7C1NQ91_UNCKA</name>
<dbReference type="Proteomes" id="UP000885744">
    <property type="component" value="Unassembled WGS sequence"/>
</dbReference>
<feature type="non-terminal residue" evidence="3">
    <location>
        <position position="525"/>
    </location>
</feature>
<dbReference type="PANTHER" id="PTHR33490:SF6">
    <property type="entry name" value="SLL1049 PROTEIN"/>
    <property type="match status" value="1"/>
</dbReference>
<feature type="chain" id="PRO_5028203376" evidence="1">
    <location>
        <begin position="29"/>
        <end position="525"/>
    </location>
</feature>
<evidence type="ECO:0000256" key="1">
    <source>
        <dbReference type="SAM" id="SignalP"/>
    </source>
</evidence>
<comment type="caution">
    <text evidence="3">The sequence shown here is derived from an EMBL/GenBank/DDBJ whole genome shotgun (WGS) entry which is preliminary data.</text>
</comment>
<evidence type="ECO:0000259" key="2">
    <source>
        <dbReference type="SMART" id="SM00460"/>
    </source>
</evidence>
<accession>A0A7C1NQ91</accession>
<dbReference type="AlphaFoldDB" id="A0A7C1NQ91"/>
<dbReference type="PANTHER" id="PTHR33490">
    <property type="entry name" value="BLR5614 PROTEIN-RELATED"/>
    <property type="match status" value="1"/>
</dbReference>
<gene>
    <name evidence="3" type="ORF">ENI09_00140</name>
</gene>
<proteinExistence type="predicted"/>
<dbReference type="Gene3D" id="3.10.620.30">
    <property type="match status" value="1"/>
</dbReference>
<protein>
    <submittedName>
        <fullName evidence="3">Transglutaminase domain-containing protein</fullName>
    </submittedName>
</protein>
<dbReference type="InterPro" id="IPR018702">
    <property type="entry name" value="DUF2207"/>
</dbReference>
<dbReference type="Pfam" id="PF09972">
    <property type="entry name" value="DUF2207"/>
    <property type="match status" value="1"/>
</dbReference>
<feature type="domain" description="Transglutaminase-like" evidence="2">
    <location>
        <begin position="367"/>
        <end position="440"/>
    </location>
</feature>
<dbReference type="InterPro" id="IPR002931">
    <property type="entry name" value="Transglutaminase-like"/>
</dbReference>
<sequence>MAKPVKFFLSFLVSWAIFAAFVPHTIFAAGDFKASYQTEYFAKESGEIKVTQNVTIENLTSQYFVSQYKFTIGSRVIKNVKGWDPNGSLTPQIKKEDEETTITLKFKARVLGKGNKLKFGISYDFPDLAKKNGLVWELNLLKISGLDNISIYNLTVSVPQSFGPLLYSFPEPAAQAKKGERTTITFNKGGLLEGAPRLAFGKFQLYSLSLSYHLKNPSIGLGYTEIALPPDILGYQKIIQNSLLPSPDLIRVDDDGNYLARYNLGPLEKIDVIWKGLIALFYPERDFGNKTAKDIHTDLVQTYAQEQKYWETSAVEIKAQAAKLTNPKLSVAENLKNIYNFVTQNLSYSYQKLETGELVRLGALEALSQKESAVCMEYTDLFIALARSSGIPAREVNGYAYTSDDTDRPLSLRLEGGDVLHAWPQAYIPQTGWVMVDPTWGSTSGSSYFSTFDLSHLAFVIKGESSEYPLPAGSYKTDPNQKDVVVSLSENIDVLEEEPNLEVAIEFAPYVIAPFQTKAVIKVKN</sequence>